<feature type="binding site" evidence="9">
    <location>
        <position position="241"/>
    </location>
    <ligand>
        <name>glycerol</name>
        <dbReference type="ChEBI" id="CHEBI:17754"/>
    </ligand>
</feature>
<feature type="binding site" evidence="9">
    <location>
        <position position="16"/>
    </location>
    <ligand>
        <name>ADP</name>
        <dbReference type="ChEBI" id="CHEBI:456216"/>
    </ligand>
</feature>
<feature type="domain" description="Carbohydrate kinase FGGY N-terminal" evidence="11">
    <location>
        <begin position="4"/>
        <end position="247"/>
    </location>
</feature>
<dbReference type="Pfam" id="PF00370">
    <property type="entry name" value="FGGY_N"/>
    <property type="match status" value="1"/>
</dbReference>
<keyword evidence="4 9" id="KW-0547">Nucleotide-binding</keyword>
<dbReference type="Pfam" id="PF02782">
    <property type="entry name" value="FGGY_C"/>
    <property type="match status" value="1"/>
</dbReference>
<evidence type="ECO:0000256" key="4">
    <source>
        <dbReference type="ARBA" id="ARBA00022741"/>
    </source>
</evidence>
<feature type="binding site" evidence="9">
    <location>
        <position position="82"/>
    </location>
    <ligand>
        <name>sn-glycerol 3-phosphate</name>
        <dbReference type="ChEBI" id="CHEBI:57597"/>
    </ligand>
</feature>
<dbReference type="Proteomes" id="UP000249818">
    <property type="component" value="Chromosome BARAN1"/>
</dbReference>
<evidence type="ECO:0000313" key="14">
    <source>
        <dbReference type="Proteomes" id="UP000249818"/>
    </source>
</evidence>
<dbReference type="UniPathway" id="UPA00618">
    <property type="reaction ID" value="UER00672"/>
</dbReference>
<comment type="function">
    <text evidence="9">Key enzyme in the regulation of glycerol uptake and metabolism. Catalyzes the phosphorylation of glycerol to yield sn-glycerol 3-phosphate.</text>
</comment>
<evidence type="ECO:0000256" key="9">
    <source>
        <dbReference type="HAMAP-Rule" id="MF_00186"/>
    </source>
</evidence>
<dbReference type="PANTHER" id="PTHR10196:SF69">
    <property type="entry name" value="GLYCEROL KINASE"/>
    <property type="match status" value="1"/>
</dbReference>
<evidence type="ECO:0000256" key="2">
    <source>
        <dbReference type="ARBA" id="ARBA00009156"/>
    </source>
</evidence>
<evidence type="ECO:0000256" key="5">
    <source>
        <dbReference type="ARBA" id="ARBA00022777"/>
    </source>
</evidence>
<dbReference type="GO" id="GO:0005524">
    <property type="term" value="F:ATP binding"/>
    <property type="evidence" value="ECO:0007669"/>
    <property type="project" value="UniProtKB-UniRule"/>
</dbReference>
<evidence type="ECO:0000256" key="6">
    <source>
        <dbReference type="ARBA" id="ARBA00022798"/>
    </source>
</evidence>
<proteinExistence type="inferred from homology"/>
<dbReference type="SUPFAM" id="SSF53067">
    <property type="entry name" value="Actin-like ATPase domain"/>
    <property type="match status" value="2"/>
</dbReference>
<dbReference type="KEGG" id="bana:BARAN1_1318"/>
<dbReference type="GO" id="GO:0005829">
    <property type="term" value="C:cytosol"/>
    <property type="evidence" value="ECO:0007669"/>
    <property type="project" value="TreeGrafter"/>
</dbReference>
<comment type="catalytic activity">
    <reaction evidence="8 9">
        <text>glycerol + ATP = sn-glycerol 3-phosphate + ADP + H(+)</text>
        <dbReference type="Rhea" id="RHEA:21644"/>
        <dbReference type="ChEBI" id="CHEBI:15378"/>
        <dbReference type="ChEBI" id="CHEBI:17754"/>
        <dbReference type="ChEBI" id="CHEBI:30616"/>
        <dbReference type="ChEBI" id="CHEBI:57597"/>
        <dbReference type="ChEBI" id="CHEBI:456216"/>
        <dbReference type="EC" id="2.7.1.30"/>
    </reaction>
</comment>
<evidence type="ECO:0000256" key="1">
    <source>
        <dbReference type="ARBA" id="ARBA00005190"/>
    </source>
</evidence>
<evidence type="ECO:0000256" key="7">
    <source>
        <dbReference type="ARBA" id="ARBA00022840"/>
    </source>
</evidence>
<comment type="similarity">
    <text evidence="2 9 10">Belongs to the FGGY kinase family.</text>
</comment>
<dbReference type="InterPro" id="IPR018483">
    <property type="entry name" value="Carb_kinase_FGGY_CS"/>
</dbReference>
<dbReference type="OrthoDB" id="9805576at2"/>
<feature type="binding site" evidence="9">
    <location>
        <position position="12"/>
    </location>
    <ligand>
        <name>ADP</name>
        <dbReference type="ChEBI" id="CHEBI:456216"/>
    </ligand>
</feature>
<dbReference type="PANTHER" id="PTHR10196">
    <property type="entry name" value="SUGAR KINASE"/>
    <property type="match status" value="1"/>
</dbReference>
<dbReference type="InterPro" id="IPR018485">
    <property type="entry name" value="FGGY_C"/>
</dbReference>
<dbReference type="HAMAP" id="MF_00186">
    <property type="entry name" value="Glycerol_kin"/>
    <property type="match status" value="1"/>
</dbReference>
<dbReference type="InterPro" id="IPR018484">
    <property type="entry name" value="FGGY_N"/>
</dbReference>
<dbReference type="EMBL" id="LS483254">
    <property type="protein sequence ID" value="SQD93340.1"/>
    <property type="molecule type" value="Genomic_DNA"/>
</dbReference>
<organism evidence="13 14">
    <name type="scientific">Candidatus Bipolaricaulis anaerobius</name>
    <dbReference type="NCBI Taxonomy" id="2026885"/>
    <lineage>
        <taxon>Bacteria</taxon>
        <taxon>Candidatus Bipolaricaulota</taxon>
        <taxon>Candidatus Bipolaricaulia</taxon>
        <taxon>Candidatus Bipolaricaulales</taxon>
        <taxon>Candidatus Bipolaricaulaceae</taxon>
        <taxon>Candidatus Bipolaricaulis</taxon>
    </lineage>
</organism>
<dbReference type="GO" id="GO:0004370">
    <property type="term" value="F:glycerol kinase activity"/>
    <property type="evidence" value="ECO:0007669"/>
    <property type="project" value="UniProtKB-UniRule"/>
</dbReference>
<dbReference type="NCBIfam" id="TIGR01311">
    <property type="entry name" value="glycerol_kin"/>
    <property type="match status" value="1"/>
</dbReference>
<keyword evidence="5 9" id="KW-0418">Kinase</keyword>
<feature type="binding site" evidence="9">
    <location>
        <position position="83"/>
    </location>
    <ligand>
        <name>glycerol</name>
        <dbReference type="ChEBI" id="CHEBI:17754"/>
    </ligand>
</feature>
<dbReference type="GO" id="GO:0006072">
    <property type="term" value="P:glycerol-3-phosphate metabolic process"/>
    <property type="evidence" value="ECO:0007669"/>
    <property type="project" value="InterPro"/>
</dbReference>
<feature type="binding site" evidence="9">
    <location>
        <position position="309"/>
    </location>
    <ligand>
        <name>ATP</name>
        <dbReference type="ChEBI" id="CHEBI:30616"/>
    </ligand>
</feature>
<protein>
    <recommendedName>
        <fullName evidence="9">Glycerol kinase</fullName>
        <ecNumber evidence="9">2.7.1.30</ecNumber>
    </recommendedName>
    <alternativeName>
        <fullName evidence="9">ATP:glycerol 3-phosphotransferase</fullName>
    </alternativeName>
    <alternativeName>
        <fullName evidence="9">Glycerokinase</fullName>
        <shortName evidence="9">GK</shortName>
    </alternativeName>
</protein>
<feature type="binding site" evidence="9">
    <location>
        <position position="12"/>
    </location>
    <ligand>
        <name>sn-glycerol 3-phosphate</name>
        <dbReference type="ChEBI" id="CHEBI:57597"/>
    </ligand>
</feature>
<keyword evidence="3 9" id="KW-0808">Transferase</keyword>
<name>A0A2X3L3E8_9BACT</name>
<dbReference type="CDD" id="cd07769">
    <property type="entry name" value="ASKHA_NBD_FGGY_GK"/>
    <property type="match status" value="1"/>
</dbReference>
<sequence>MADYVGALDLGTTGVRCVVYDRGLRPVAAAYRELPLHYPRPGWVEQDPALLVAAAQDVSSRALAQARLSPADLVALGITNQRETVVAWDRTGRPLGPAIVWQDRRTAPLCERLREEGHEAWVRKKTGLPLDPYFSATKIAWLLDHVPGLRERAARGEALVGTVDAWLLWNLAGIHATDPTNASRTLLYDLRAGSWDPGLRDLFGVPEACLPEIRPSVSVFGRTRPDFLGAPVPVGGVLGDQQAALFGHAAVEAGEAKVTWGTGAFLLMNVGGEPVVSRHGLLTTVAYAMAGEVRYALEGAVFVAGAALQWLRDGLGIIGDVAQSEALAQTIPSTDGVYFVPALTGLGAPYWDPHARGTIVGLTRGTVRAHLVRAALEAIAYQTYDVVRAMEADAGVTLAELRVDGGAARNAFLCQFQADLLGIPVVRPAEGEMTARGAALAAGLSAGWWPEPAAVRALPTALSRFSPRSHVPERGSWLTGWRRAVDRARHWAPDA</sequence>
<dbReference type="RefSeq" id="WP_122031810.1">
    <property type="nucleotide sequence ID" value="NZ_LS483254.1"/>
</dbReference>
<dbReference type="EC" id="2.7.1.30" evidence="9"/>
<dbReference type="Gene3D" id="3.30.420.40">
    <property type="match status" value="2"/>
</dbReference>
<dbReference type="PIRSF" id="PIRSF000538">
    <property type="entry name" value="GlpK"/>
    <property type="match status" value="1"/>
</dbReference>
<dbReference type="NCBIfam" id="NF000756">
    <property type="entry name" value="PRK00047.1"/>
    <property type="match status" value="1"/>
</dbReference>
<dbReference type="InterPro" id="IPR000577">
    <property type="entry name" value="Carb_kinase_FGGY"/>
</dbReference>
<accession>A0A2X3L3E8</accession>
<feature type="binding site" evidence="9">
    <location>
        <position position="262"/>
    </location>
    <ligand>
        <name>ADP</name>
        <dbReference type="ChEBI" id="CHEBI:456216"/>
    </ligand>
</feature>
<feature type="binding site" evidence="9">
    <location>
        <position position="262"/>
    </location>
    <ligand>
        <name>ATP</name>
        <dbReference type="ChEBI" id="CHEBI:30616"/>
    </ligand>
</feature>
<feature type="binding site" evidence="9">
    <location>
        <position position="406"/>
    </location>
    <ligand>
        <name>ADP</name>
        <dbReference type="ChEBI" id="CHEBI:456216"/>
    </ligand>
</feature>
<keyword evidence="6 9" id="KW-0319">Glycerol metabolism</keyword>
<feature type="binding site" evidence="9">
    <location>
        <position position="12"/>
    </location>
    <ligand>
        <name>ATP</name>
        <dbReference type="ChEBI" id="CHEBI:30616"/>
    </ligand>
</feature>
<dbReference type="AlphaFoldDB" id="A0A2X3L3E8"/>
<feature type="binding site" evidence="9">
    <location>
        <position position="82"/>
    </location>
    <ligand>
        <name>glycerol</name>
        <dbReference type="ChEBI" id="CHEBI:17754"/>
    </ligand>
</feature>
<feature type="binding site" evidence="9">
    <location>
        <position position="305"/>
    </location>
    <ligand>
        <name>ATP</name>
        <dbReference type="ChEBI" id="CHEBI:30616"/>
    </ligand>
</feature>
<feature type="binding site" evidence="9">
    <location>
        <position position="133"/>
    </location>
    <ligand>
        <name>sn-glycerol 3-phosphate</name>
        <dbReference type="ChEBI" id="CHEBI:57597"/>
    </ligand>
</feature>
<dbReference type="FunFam" id="3.30.420.40:FF:000007">
    <property type="entry name" value="Glycerol kinase"/>
    <property type="match status" value="1"/>
</dbReference>
<feature type="domain" description="Carbohydrate kinase FGGY C-terminal" evidence="12">
    <location>
        <begin position="257"/>
        <end position="445"/>
    </location>
</feature>
<evidence type="ECO:0000256" key="10">
    <source>
        <dbReference type="RuleBase" id="RU003733"/>
    </source>
</evidence>
<dbReference type="PROSITE" id="PS00933">
    <property type="entry name" value="FGGY_KINASES_1"/>
    <property type="match status" value="1"/>
</dbReference>
<evidence type="ECO:0000259" key="11">
    <source>
        <dbReference type="Pfam" id="PF00370"/>
    </source>
</evidence>
<dbReference type="InterPro" id="IPR005999">
    <property type="entry name" value="Glycerol_kin"/>
</dbReference>
<dbReference type="PROSITE" id="PS00445">
    <property type="entry name" value="FGGY_KINASES_2"/>
    <property type="match status" value="1"/>
</dbReference>
<feature type="binding site" evidence="9">
    <location>
        <position position="83"/>
    </location>
    <ligand>
        <name>sn-glycerol 3-phosphate</name>
        <dbReference type="ChEBI" id="CHEBI:57597"/>
    </ligand>
</feature>
<feature type="binding site" evidence="9">
    <location>
        <position position="305"/>
    </location>
    <ligand>
        <name>ADP</name>
        <dbReference type="ChEBI" id="CHEBI:456216"/>
    </ligand>
</feature>
<evidence type="ECO:0000259" key="12">
    <source>
        <dbReference type="Pfam" id="PF02782"/>
    </source>
</evidence>
<feature type="binding site" evidence="9">
    <location>
        <position position="13"/>
    </location>
    <ligand>
        <name>ATP</name>
        <dbReference type="ChEBI" id="CHEBI:30616"/>
    </ligand>
</feature>
<keyword evidence="14" id="KW-1185">Reference proteome</keyword>
<keyword evidence="7 9" id="KW-0067">ATP-binding</keyword>
<dbReference type="InterPro" id="IPR043129">
    <property type="entry name" value="ATPase_NBD"/>
</dbReference>
<comment type="activity regulation">
    <text evidence="9">Inhibited by fructose 1,6-bisphosphate (FBP).</text>
</comment>
<dbReference type="FunFam" id="3.30.420.40:FF:000008">
    <property type="entry name" value="Glycerol kinase"/>
    <property type="match status" value="1"/>
</dbReference>
<evidence type="ECO:0000313" key="13">
    <source>
        <dbReference type="EMBL" id="SQD93340.1"/>
    </source>
</evidence>
<reference evidence="14" key="1">
    <citation type="submission" date="2018-05" db="EMBL/GenBank/DDBJ databases">
        <authorList>
            <person name="Hao L."/>
        </authorList>
    </citation>
    <scope>NUCLEOTIDE SEQUENCE [LARGE SCALE GENOMIC DNA]</scope>
</reference>
<feature type="binding site" evidence="9">
    <location>
        <position position="240"/>
    </location>
    <ligand>
        <name>glycerol</name>
        <dbReference type="ChEBI" id="CHEBI:17754"/>
    </ligand>
</feature>
<comment type="pathway">
    <text evidence="1 9">Polyol metabolism; glycerol degradation via glycerol kinase pathway; sn-glycerol 3-phosphate from glycerol: step 1/1.</text>
</comment>
<evidence type="ECO:0000256" key="8">
    <source>
        <dbReference type="ARBA" id="ARBA00052101"/>
    </source>
</evidence>
<gene>
    <name evidence="9 13" type="primary">glpK</name>
    <name evidence="13" type="ORF">BARAN1_1318</name>
</gene>
<feature type="binding site" evidence="9">
    <location>
        <position position="406"/>
    </location>
    <ligand>
        <name>ATP</name>
        <dbReference type="ChEBI" id="CHEBI:30616"/>
    </ligand>
</feature>
<feature type="binding site" evidence="9">
    <location>
        <position position="410"/>
    </location>
    <ligand>
        <name>ADP</name>
        <dbReference type="ChEBI" id="CHEBI:456216"/>
    </ligand>
</feature>
<dbReference type="GO" id="GO:0019563">
    <property type="term" value="P:glycerol catabolic process"/>
    <property type="evidence" value="ECO:0007669"/>
    <property type="project" value="UniProtKB-UniRule"/>
</dbReference>
<comment type="caution">
    <text evidence="9">Lacks conserved residue(s) required for the propagation of feature annotation.</text>
</comment>
<evidence type="ECO:0000256" key="3">
    <source>
        <dbReference type="ARBA" id="ARBA00022679"/>
    </source>
</evidence>
<feature type="binding site" evidence="9">
    <location>
        <position position="133"/>
    </location>
    <ligand>
        <name>glycerol</name>
        <dbReference type="ChEBI" id="CHEBI:17754"/>
    </ligand>
</feature>
<feature type="binding site" evidence="9">
    <location>
        <position position="240"/>
    </location>
    <ligand>
        <name>sn-glycerol 3-phosphate</name>
        <dbReference type="ChEBI" id="CHEBI:57597"/>
    </ligand>
</feature>